<dbReference type="Pfam" id="PF13041">
    <property type="entry name" value="PPR_2"/>
    <property type="match status" value="3"/>
</dbReference>
<feature type="repeat" description="PPR" evidence="2">
    <location>
        <begin position="581"/>
        <end position="615"/>
    </location>
</feature>
<keyword evidence="4" id="KW-1185">Reference proteome</keyword>
<sequence>MPPQYSVDGFSYILQTCRFNRDSGCALPLLTYTFEYGLQTHTILGSTLFSTVAELGCIQKVLLVCDPLVHPHQILWCSLVQELVQQDHPHHALNCFREMQEKDDSFQPCAHTLVALLKACAKLKDLDAGMHIHQHVATFGLDDRNVFLGTALVDMYAKCGCLSKAREVFNKMSSCNVVTWTALIAGCIEQGDNNEALFYFEKMRHGGIIPDAGMFVCALKGCGGTGELRKGHNLCDEIIKRGLDSDIFVGNTLVDMYVRCGLLTDAQAVFDALLNRDLISWNALLSGYAQNGLHELALNGFEKMRADGISPNEITFVCVLKACGGLGARDNCREKHNEAVQMGFMDLELFIVSILIDVYSKCDSLAEAQKVLSSSRARDVVSWNAMIGGYIEHDFHEEALSCLEQMEIECISPDVCTYVYALKACGCVRKTLMDGILHADIVKRGLERDPMIGRPLIDMYAHLGSIEVAQNVFDSIPVRNVFIWDALIGGYMGVGDHKRVLSCSEQLEIEGIPVSYTTIICSMGSCARLGVAAGGRALHANLVKIGMEKELAAGYALADMYISCGLFMEVKAVFSRMSHRNVALWTALIAGYAQLGDSGKVFGLLNRMREDGHSPDLVTFLMVLNACSRAGLLDEGERYFMAISVEFFLVPTIEHFTCMVDLCGRSGDVIKAVFLLENMPYHPGLAMWNTMLWACRKWENVELAKSVFEEALQLNDRGIAAYISMSNIYSNCRNNDDAWSTV</sequence>
<evidence type="ECO:0000256" key="2">
    <source>
        <dbReference type="PROSITE-ProRule" id="PRU00708"/>
    </source>
</evidence>
<dbReference type="PROSITE" id="PS51375">
    <property type="entry name" value="PPR"/>
    <property type="match status" value="4"/>
</dbReference>
<accession>A0A9D4ZP56</accession>
<dbReference type="EMBL" id="JABFUD020000003">
    <property type="protein sequence ID" value="KAI5082644.1"/>
    <property type="molecule type" value="Genomic_DNA"/>
</dbReference>
<evidence type="ECO:0008006" key="5">
    <source>
        <dbReference type="Google" id="ProtNLM"/>
    </source>
</evidence>
<proteinExistence type="predicted"/>
<dbReference type="SUPFAM" id="SSF81901">
    <property type="entry name" value="HCP-like"/>
    <property type="match status" value="1"/>
</dbReference>
<dbReference type="InterPro" id="IPR011990">
    <property type="entry name" value="TPR-like_helical_dom_sf"/>
</dbReference>
<organism evidence="3 4">
    <name type="scientific">Adiantum capillus-veneris</name>
    <name type="common">Maidenhair fern</name>
    <dbReference type="NCBI Taxonomy" id="13818"/>
    <lineage>
        <taxon>Eukaryota</taxon>
        <taxon>Viridiplantae</taxon>
        <taxon>Streptophyta</taxon>
        <taxon>Embryophyta</taxon>
        <taxon>Tracheophyta</taxon>
        <taxon>Polypodiopsida</taxon>
        <taxon>Polypodiidae</taxon>
        <taxon>Polypodiales</taxon>
        <taxon>Pteridineae</taxon>
        <taxon>Pteridaceae</taxon>
        <taxon>Vittarioideae</taxon>
        <taxon>Adiantum</taxon>
    </lineage>
</organism>
<dbReference type="Gene3D" id="1.25.40.10">
    <property type="entry name" value="Tetratricopeptide repeat domain"/>
    <property type="match status" value="7"/>
</dbReference>
<evidence type="ECO:0000256" key="1">
    <source>
        <dbReference type="ARBA" id="ARBA00022737"/>
    </source>
</evidence>
<dbReference type="InterPro" id="IPR046960">
    <property type="entry name" value="PPR_At4g14850-like_plant"/>
</dbReference>
<comment type="caution">
    <text evidence="3">The sequence shown here is derived from an EMBL/GenBank/DDBJ whole genome shotgun (WGS) entry which is preliminary data.</text>
</comment>
<dbReference type="FunFam" id="1.25.40.10:FF:000344">
    <property type="entry name" value="Pentatricopeptide repeat-containing protein"/>
    <property type="match status" value="1"/>
</dbReference>
<dbReference type="PANTHER" id="PTHR47926">
    <property type="entry name" value="PENTATRICOPEPTIDE REPEAT-CONTAINING PROTEIN"/>
    <property type="match status" value="1"/>
</dbReference>
<dbReference type="NCBIfam" id="TIGR00756">
    <property type="entry name" value="PPR"/>
    <property type="match status" value="5"/>
</dbReference>
<reference evidence="3" key="1">
    <citation type="submission" date="2021-01" db="EMBL/GenBank/DDBJ databases">
        <title>Adiantum capillus-veneris genome.</title>
        <authorList>
            <person name="Fang Y."/>
            <person name="Liao Q."/>
        </authorList>
    </citation>
    <scope>NUCLEOTIDE SEQUENCE</scope>
    <source>
        <strain evidence="3">H3</strain>
        <tissue evidence="3">Leaf</tissue>
    </source>
</reference>
<protein>
    <recommendedName>
        <fullName evidence="5">Pentatricopeptide repeat-containing protein</fullName>
    </recommendedName>
</protein>
<name>A0A9D4ZP56_ADICA</name>
<gene>
    <name evidence="3" type="ORF">GOP47_0002387</name>
</gene>
<dbReference type="OrthoDB" id="637682at2759"/>
<evidence type="ECO:0000313" key="3">
    <source>
        <dbReference type="EMBL" id="KAI5082644.1"/>
    </source>
</evidence>
<dbReference type="Pfam" id="PF01535">
    <property type="entry name" value="PPR"/>
    <property type="match status" value="6"/>
</dbReference>
<dbReference type="FunFam" id="1.25.40.10:FF:000031">
    <property type="entry name" value="Pentatricopeptide repeat-containing protein mitochondrial"/>
    <property type="match status" value="1"/>
</dbReference>
<keyword evidence="1" id="KW-0677">Repeat</keyword>
<evidence type="ECO:0000313" key="4">
    <source>
        <dbReference type="Proteomes" id="UP000886520"/>
    </source>
</evidence>
<dbReference type="GO" id="GO:0048731">
    <property type="term" value="P:system development"/>
    <property type="evidence" value="ECO:0007669"/>
    <property type="project" value="UniProtKB-ARBA"/>
</dbReference>
<dbReference type="GO" id="GO:0003723">
    <property type="term" value="F:RNA binding"/>
    <property type="evidence" value="ECO:0007669"/>
    <property type="project" value="InterPro"/>
</dbReference>
<dbReference type="GO" id="GO:0009451">
    <property type="term" value="P:RNA modification"/>
    <property type="evidence" value="ECO:0007669"/>
    <property type="project" value="InterPro"/>
</dbReference>
<dbReference type="Proteomes" id="UP000886520">
    <property type="component" value="Chromosome 2"/>
</dbReference>
<dbReference type="AlphaFoldDB" id="A0A9D4ZP56"/>
<feature type="repeat" description="PPR" evidence="2">
    <location>
        <begin position="277"/>
        <end position="311"/>
    </location>
</feature>
<dbReference type="FunFam" id="1.25.40.10:FF:000158">
    <property type="entry name" value="pentatricopeptide repeat-containing protein At2g33680"/>
    <property type="match status" value="1"/>
</dbReference>
<feature type="repeat" description="PPR" evidence="2">
    <location>
        <begin position="176"/>
        <end position="210"/>
    </location>
</feature>
<feature type="repeat" description="PPR" evidence="2">
    <location>
        <begin position="379"/>
        <end position="413"/>
    </location>
</feature>
<dbReference type="InterPro" id="IPR002885">
    <property type="entry name" value="PPR_rpt"/>
</dbReference>